<evidence type="ECO:0000256" key="1">
    <source>
        <dbReference type="SAM" id="MobiDB-lite"/>
    </source>
</evidence>
<evidence type="ECO:0000259" key="3">
    <source>
        <dbReference type="Pfam" id="PF14028"/>
    </source>
</evidence>
<feature type="region of interest" description="Disordered" evidence="1">
    <location>
        <begin position="18"/>
        <end position="49"/>
    </location>
</feature>
<dbReference type="Pfam" id="PF14028">
    <property type="entry name" value="Lant_dehydr_C"/>
    <property type="match status" value="1"/>
</dbReference>
<evidence type="ECO:0008006" key="6">
    <source>
        <dbReference type="Google" id="ProtNLM"/>
    </source>
</evidence>
<dbReference type="PATRIC" id="fig|1240678.4.peg.4997"/>
<evidence type="ECO:0000259" key="2">
    <source>
        <dbReference type="Pfam" id="PF04738"/>
    </source>
</evidence>
<feature type="domain" description="Lantibiotic dehydratase N-terminal" evidence="2">
    <location>
        <begin position="65"/>
        <end position="737"/>
    </location>
</feature>
<evidence type="ECO:0000313" key="5">
    <source>
        <dbReference type="Proteomes" id="UP000032458"/>
    </source>
</evidence>
<evidence type="ECO:0000313" key="4">
    <source>
        <dbReference type="EMBL" id="KIZ16165.1"/>
    </source>
</evidence>
<dbReference type="InterPro" id="IPR006827">
    <property type="entry name" value="Lant_deHydtase_N"/>
</dbReference>
<dbReference type="AlphaFoldDB" id="A0A0D7CJX3"/>
<gene>
    <name evidence="4" type="ORF">SNA_23465</name>
</gene>
<comment type="caution">
    <text evidence="4">The sequence shown here is derived from an EMBL/GenBank/DDBJ whole genome shotgun (WGS) entry which is preliminary data.</text>
</comment>
<dbReference type="NCBIfam" id="TIGR03891">
    <property type="entry name" value="thiopep_ocin"/>
    <property type="match status" value="1"/>
</dbReference>
<dbReference type="Proteomes" id="UP000032458">
    <property type="component" value="Unassembled WGS sequence"/>
</dbReference>
<sequence length="1094" mass="117942">MGEGSVFRCMEPGMLRAPVHPVDRARQLPSDAAGDGERSGGDEGQGNGGHSIEELAALVRELADDSLVAEAIAVASPPLAQTVRRVTGPAGCAGDVRAKDLRRAVRALAGYRLRMAARATPFGLMAGVAPVRFAARPDETTARWGAAHRRGVRPDRAWLRGLVHGLERRPAVLRHLRVAVNDLAFVRGDRLVLPYVPQTDAAERDGGPAVQEVSVRCTPAVRAVVDWARTPVRGGELAARLCARFPGVPRQGIEAMLVQLVSRQLLLSELHPPLETADPLAHVGQVLGNVPREDVPEGDALRALGAELAAYAARPVGQGAPAYAAVCARMRELHDGERPLQVDLALDAEVRLPPVVAQEAEAAAGLLWRLSATEPGPAPLRGYHTEFLDRYGTGRLVPVTELLDADTGLGPPAGYRCPPGPRTAPVPAADTERDRALAALAQEALLAGRREVLLDDGHPLLTRFARDEGRPPASAELCAQLLSASPERLAAGDFRLVLVGGSAQAGAMAGRFAYLFPAQARERVRRLARSAGPAPTEALRVQVSVPPGLARGGNVAQVPRWLDALLPVASFPGRAPAEGPGHCDDDPGDRVEPVPATLHDLAVGADAEGLYLLHTATGRRVAPAFFHVLNPQWQAPNAVRFLRDVAECGVRGPAWWDWAGAGVLPCLPRVRYGRTVLAPASWRPDDALRDRQAPYGRWSAALEAWRARLRVPHRIRVGSADRYLELDLHLPAHRSLLRQELVRRPHALVQEAPTEAGCPDGWLSGPDGPHRAEVVLPLVARRPEAAPDPPAVRAPHVRRDDIDAHQPQLPGGDWLFATLHCSAERHDEILAGHLPHLIAALPEPVDRWFFLRYQDVEGPHLRLRFHGPAAALTTQLLPRIHQFAASLRRARLVRRLALDTYDPELERYGGPEAMPAAERVFHTDSLATLEQLSLLRRSPTEPDPLLLVAAGQVAMARAFFRDVPGAGAAGPGWAAWLLGTFGKDPELHRRFRSRLRETLAVIDPGGGRGWPVGAPGGAALREAWARRDEAVAAYGRRLRELGPGAWCTPTGALASLLHLHHNRFAGADRAAERASQAVARAAVQAHVDRIRQGR</sequence>
<dbReference type="Pfam" id="PF04738">
    <property type="entry name" value="Lant_dehydr_N"/>
    <property type="match status" value="1"/>
</dbReference>
<name>A0A0D7CJX3_9ACTN</name>
<proteinExistence type="predicted"/>
<accession>A0A0D7CJX3</accession>
<reference evidence="4 5" key="1">
    <citation type="submission" date="2014-09" db="EMBL/GenBank/DDBJ databases">
        <title>Draft genome sequence of Streptomyces natalensis ATCC 27448, producer of the antifungal pimaricin.</title>
        <authorList>
            <person name="Mendes M.V."/>
            <person name="Beites T."/>
            <person name="Pires S."/>
            <person name="Santos C.L."/>
            <person name="Moradas-Ferreira P."/>
        </authorList>
    </citation>
    <scope>NUCLEOTIDE SEQUENCE [LARGE SCALE GENOMIC DNA]</scope>
    <source>
        <strain evidence="4 5">ATCC 27448</strain>
    </source>
</reference>
<organism evidence="4 5">
    <name type="scientific">Streptomyces natalensis ATCC 27448</name>
    <dbReference type="NCBI Taxonomy" id="1240678"/>
    <lineage>
        <taxon>Bacteria</taxon>
        <taxon>Bacillati</taxon>
        <taxon>Actinomycetota</taxon>
        <taxon>Actinomycetes</taxon>
        <taxon>Kitasatosporales</taxon>
        <taxon>Streptomycetaceae</taxon>
        <taxon>Streptomyces</taxon>
    </lineage>
</organism>
<keyword evidence="5" id="KW-1185">Reference proteome</keyword>
<dbReference type="EMBL" id="JRKI01000029">
    <property type="protein sequence ID" value="KIZ16165.1"/>
    <property type="molecule type" value="Genomic_DNA"/>
</dbReference>
<protein>
    <recommendedName>
        <fullName evidence="6">Lantibiotic dehydratase</fullName>
    </recommendedName>
</protein>
<dbReference type="InterPro" id="IPR023809">
    <property type="entry name" value="Thiopep_bacteriocin_synth_dom"/>
</dbReference>
<feature type="domain" description="Thiopeptide-type bacteriocin biosynthesis" evidence="3">
    <location>
        <begin position="814"/>
        <end position="1080"/>
    </location>
</feature>